<dbReference type="PANTHER" id="PTHR46796">
    <property type="entry name" value="HTH-TYPE TRANSCRIPTIONAL ACTIVATOR RHAS-RELATED"/>
    <property type="match status" value="1"/>
</dbReference>
<dbReference type="GO" id="GO:0043565">
    <property type="term" value="F:sequence-specific DNA binding"/>
    <property type="evidence" value="ECO:0007669"/>
    <property type="project" value="InterPro"/>
</dbReference>
<dbReference type="Proteomes" id="UP000253318">
    <property type="component" value="Unassembled WGS sequence"/>
</dbReference>
<evidence type="ECO:0000256" key="2">
    <source>
        <dbReference type="ARBA" id="ARBA00023125"/>
    </source>
</evidence>
<keyword evidence="7" id="KW-1185">Reference proteome</keyword>
<dbReference type="InterPro" id="IPR050204">
    <property type="entry name" value="AraC_XylS_family_regulators"/>
</dbReference>
<dbReference type="PROSITE" id="PS01124">
    <property type="entry name" value="HTH_ARAC_FAMILY_2"/>
    <property type="match status" value="1"/>
</dbReference>
<evidence type="ECO:0000256" key="4">
    <source>
        <dbReference type="SAM" id="MobiDB-lite"/>
    </source>
</evidence>
<dbReference type="SMART" id="SM00342">
    <property type="entry name" value="HTH_ARAC"/>
    <property type="match status" value="1"/>
</dbReference>
<dbReference type="PROSITE" id="PS00041">
    <property type="entry name" value="HTH_ARAC_FAMILY_1"/>
    <property type="match status" value="1"/>
</dbReference>
<feature type="region of interest" description="Disordered" evidence="4">
    <location>
        <begin position="471"/>
        <end position="497"/>
    </location>
</feature>
<dbReference type="Gene3D" id="1.10.10.60">
    <property type="entry name" value="Homeodomain-like"/>
    <property type="match status" value="1"/>
</dbReference>
<dbReference type="InterPro" id="IPR009057">
    <property type="entry name" value="Homeodomain-like_sf"/>
</dbReference>
<dbReference type="Pfam" id="PF12833">
    <property type="entry name" value="HTH_18"/>
    <property type="match status" value="1"/>
</dbReference>
<dbReference type="PRINTS" id="PR00032">
    <property type="entry name" value="HTHARAC"/>
</dbReference>
<reference evidence="6 7" key="1">
    <citation type="submission" date="2018-04" db="EMBL/GenBank/DDBJ databases">
        <title>Novel actinobacteria from marine sediment.</title>
        <authorList>
            <person name="Ng Z.Y."/>
            <person name="Tan G.Y.A."/>
        </authorList>
    </citation>
    <scope>NUCLEOTIDE SEQUENCE [LARGE SCALE GENOMIC DNA]</scope>
    <source>
        <strain evidence="6 7">TPS81</strain>
    </source>
</reference>
<dbReference type="EMBL" id="QEIN01000065">
    <property type="protein sequence ID" value="RCV59245.1"/>
    <property type="molecule type" value="Genomic_DNA"/>
</dbReference>
<feature type="domain" description="HTH araC/xylS-type" evidence="5">
    <location>
        <begin position="372"/>
        <end position="473"/>
    </location>
</feature>
<feature type="compositionally biased region" description="Basic residues" evidence="4">
    <location>
        <begin position="1"/>
        <end position="15"/>
    </location>
</feature>
<evidence type="ECO:0000313" key="7">
    <source>
        <dbReference type="Proteomes" id="UP000253318"/>
    </source>
</evidence>
<evidence type="ECO:0000256" key="3">
    <source>
        <dbReference type="ARBA" id="ARBA00023163"/>
    </source>
</evidence>
<dbReference type="GO" id="GO:0003700">
    <property type="term" value="F:DNA-binding transcription factor activity"/>
    <property type="evidence" value="ECO:0007669"/>
    <property type="project" value="InterPro"/>
</dbReference>
<evidence type="ECO:0000256" key="1">
    <source>
        <dbReference type="ARBA" id="ARBA00023015"/>
    </source>
</evidence>
<protein>
    <recommendedName>
        <fullName evidence="5">HTH araC/xylS-type domain-containing protein</fullName>
    </recommendedName>
</protein>
<feature type="region of interest" description="Disordered" evidence="4">
    <location>
        <begin position="123"/>
        <end position="149"/>
    </location>
</feature>
<keyword evidence="2" id="KW-0238">DNA-binding</keyword>
<feature type="compositionally biased region" description="Gly residues" evidence="4">
    <location>
        <begin position="59"/>
        <end position="89"/>
    </location>
</feature>
<dbReference type="InterPro" id="IPR018060">
    <property type="entry name" value="HTH_AraC"/>
</dbReference>
<dbReference type="AlphaFoldDB" id="A0A368T6V4"/>
<name>A0A368T6V4_9ACTN</name>
<keyword evidence="1" id="KW-0805">Transcription regulation</keyword>
<sequence>MADHRMPRRVRHEAHARRQDPRALPPRPHGDGAAADGQPRRAPAPTSRVAGRARRRGRWGPGGVAGAQDGRGAGHGGQAGAGIHGSGGRGRPRSAGVLRPPPKVTTRITTLGARPEKVVCGAARRGTRAPERAESPSAAPSRGRRCRTGRRVMESADLMEHDRAPTRSGWPRGWSLDAWAGDASSDEPAPGLRSYQRVLGLGPVRVGSGAAVATWLRAPRPPAEPYPEGGAYLLLIPLRGTASMDWAGRCSTVGAGDVYPFDLPRLRRCVLRAPHDGDLFEGVSLAVPGSALSLPPHHVERALGRRLSGRDGIGALLAGFVTRLLAEPAPVRPNDGVRLGTALLDLVSALFAHALEADLAPPVDERRHALLQRVRAFIGNRLHDPRLSPGSIAAAHHVSTSYLHRLFNEQNTTVAAWIRDQRLDHARRDLADPALDGTPIHRIASRWGFTHPAAFSRAFRAAYGLAPRDFRQRGRQAAARGGPHPGARERTPGPASG</sequence>
<dbReference type="InterPro" id="IPR020449">
    <property type="entry name" value="Tscrpt_reg_AraC-type_HTH"/>
</dbReference>
<dbReference type="PANTHER" id="PTHR46796:SF6">
    <property type="entry name" value="ARAC SUBFAMILY"/>
    <property type="match status" value="1"/>
</dbReference>
<accession>A0A368T6V4</accession>
<feature type="region of interest" description="Disordered" evidence="4">
    <location>
        <begin position="1"/>
        <end position="103"/>
    </location>
</feature>
<keyword evidence="3" id="KW-0804">Transcription</keyword>
<proteinExistence type="predicted"/>
<dbReference type="SUPFAM" id="SSF46689">
    <property type="entry name" value="Homeodomain-like"/>
    <property type="match status" value="1"/>
</dbReference>
<organism evidence="6 7">
    <name type="scientific">Marinitenerispora sediminis</name>
    <dbReference type="NCBI Taxonomy" id="1931232"/>
    <lineage>
        <taxon>Bacteria</taxon>
        <taxon>Bacillati</taxon>
        <taxon>Actinomycetota</taxon>
        <taxon>Actinomycetes</taxon>
        <taxon>Streptosporangiales</taxon>
        <taxon>Nocardiopsidaceae</taxon>
        <taxon>Marinitenerispora</taxon>
    </lineage>
</organism>
<dbReference type="OrthoDB" id="9799345at2"/>
<evidence type="ECO:0000259" key="5">
    <source>
        <dbReference type="PROSITE" id="PS01124"/>
    </source>
</evidence>
<comment type="caution">
    <text evidence="6">The sequence shown here is derived from an EMBL/GenBank/DDBJ whole genome shotgun (WGS) entry which is preliminary data.</text>
</comment>
<evidence type="ECO:0000313" key="6">
    <source>
        <dbReference type="EMBL" id="RCV59245.1"/>
    </source>
</evidence>
<dbReference type="InterPro" id="IPR018062">
    <property type="entry name" value="HTH_AraC-typ_CS"/>
</dbReference>
<gene>
    <name evidence="6" type="ORF">DEF24_10455</name>
</gene>